<protein>
    <recommendedName>
        <fullName evidence="4">Glycosyltransferase 2-like domain-containing protein</fullName>
    </recommendedName>
</protein>
<dbReference type="KEGG" id="aas:Aasi_1099"/>
<dbReference type="STRING" id="452471.Aasi_1099"/>
<evidence type="ECO:0000313" key="6">
    <source>
        <dbReference type="Proteomes" id="UP000001227"/>
    </source>
</evidence>
<dbReference type="OrthoDB" id="9771846at2"/>
<dbReference type="PANTHER" id="PTHR43179:SF12">
    <property type="entry name" value="GALACTOFURANOSYLTRANSFERASE GLFT2"/>
    <property type="match status" value="1"/>
</dbReference>
<keyword evidence="2" id="KW-0328">Glycosyltransferase</keyword>
<dbReference type="Gene3D" id="3.90.550.10">
    <property type="entry name" value="Spore Coat Polysaccharide Biosynthesis Protein SpsA, Chain A"/>
    <property type="match status" value="1"/>
</dbReference>
<evidence type="ECO:0000256" key="1">
    <source>
        <dbReference type="ARBA" id="ARBA00006739"/>
    </source>
</evidence>
<evidence type="ECO:0000256" key="2">
    <source>
        <dbReference type="ARBA" id="ARBA00022676"/>
    </source>
</evidence>
<keyword evidence="6" id="KW-1185">Reference proteome</keyword>
<dbReference type="PANTHER" id="PTHR43179">
    <property type="entry name" value="RHAMNOSYLTRANSFERASE WBBL"/>
    <property type="match status" value="1"/>
</dbReference>
<dbReference type="RefSeq" id="WP_012473200.1">
    <property type="nucleotide sequence ID" value="NC_010830.1"/>
</dbReference>
<name>B3ET90_AMOA5</name>
<sequence length="336" mass="38598">MEKAVVVILNHNGKALLQKFLPSVIQHSHPYRVVIVDNASVDDSINFLSTNFPHIQCIRHTKNEGFAGGYNLALQEIKAKYYILMNADVKVTSNWIEPVLELMEGNEQVSACQPKILSYHKHEKFEYAGATGGFIDLLGYPFCRGRLFTSIEKDLGQYNDTRAVFWASGACMFLRASVFGELGGFDKLLFAYYEEIDLCWRMQQYGYKIYYCGNSKVFHVGSATIGIDNPYKTYLKFRNRALVLYKNTPSHFLSWKHILRIILDLLAALQAVLQGRAKHSWAILQAQIDFFKLKKNYKPTLNTQQVKQVYHGILPFVYFIQGKKKFSDLNQAKFSK</sequence>
<evidence type="ECO:0000256" key="3">
    <source>
        <dbReference type="ARBA" id="ARBA00022679"/>
    </source>
</evidence>
<dbReference type="AlphaFoldDB" id="B3ET90"/>
<accession>B3ET90</accession>
<dbReference type="Pfam" id="PF00535">
    <property type="entry name" value="Glycos_transf_2"/>
    <property type="match status" value="1"/>
</dbReference>
<dbReference type="CAZy" id="GT2">
    <property type="family name" value="Glycosyltransferase Family 2"/>
</dbReference>
<dbReference type="EMBL" id="CP001102">
    <property type="protein sequence ID" value="ACE06442.1"/>
    <property type="molecule type" value="Genomic_DNA"/>
</dbReference>
<dbReference type="GO" id="GO:0016757">
    <property type="term" value="F:glycosyltransferase activity"/>
    <property type="evidence" value="ECO:0007669"/>
    <property type="project" value="UniProtKB-KW"/>
</dbReference>
<gene>
    <name evidence="5" type="ordered locus">Aasi_1099</name>
</gene>
<dbReference type="HOGENOM" id="CLU_023845_4_0_10"/>
<reference evidence="5 6" key="1">
    <citation type="journal article" date="2010" name="J. Bacteriol.">
        <title>The genome of the amoeba symbiont 'Candidatus Amoebophilus asiaticus' reveals common mechanisms for host cell interaction among amoeba-associated bacteria.</title>
        <authorList>
            <person name="Schmitz-Esser S."/>
            <person name="Tischler P."/>
            <person name="Arnold R."/>
            <person name="Montanaro J."/>
            <person name="Wagner M."/>
            <person name="Rattei T."/>
            <person name="Horn M."/>
        </authorList>
    </citation>
    <scope>NUCLEOTIDE SEQUENCE [LARGE SCALE GENOMIC DNA]</scope>
    <source>
        <strain evidence="5 6">5a2</strain>
    </source>
</reference>
<evidence type="ECO:0000259" key="4">
    <source>
        <dbReference type="Pfam" id="PF00535"/>
    </source>
</evidence>
<dbReference type="SUPFAM" id="SSF53448">
    <property type="entry name" value="Nucleotide-diphospho-sugar transferases"/>
    <property type="match status" value="1"/>
</dbReference>
<feature type="domain" description="Glycosyltransferase 2-like" evidence="4">
    <location>
        <begin position="6"/>
        <end position="179"/>
    </location>
</feature>
<dbReference type="InterPro" id="IPR001173">
    <property type="entry name" value="Glyco_trans_2-like"/>
</dbReference>
<keyword evidence="3" id="KW-0808">Transferase</keyword>
<dbReference type="CDD" id="cd04186">
    <property type="entry name" value="GT_2_like_c"/>
    <property type="match status" value="1"/>
</dbReference>
<dbReference type="eggNOG" id="COG1216">
    <property type="taxonomic scope" value="Bacteria"/>
</dbReference>
<dbReference type="InterPro" id="IPR029044">
    <property type="entry name" value="Nucleotide-diphossugar_trans"/>
</dbReference>
<organism evidence="5 6">
    <name type="scientific">Amoebophilus asiaticus (strain 5a2)</name>
    <dbReference type="NCBI Taxonomy" id="452471"/>
    <lineage>
        <taxon>Bacteria</taxon>
        <taxon>Pseudomonadati</taxon>
        <taxon>Bacteroidota</taxon>
        <taxon>Cytophagia</taxon>
        <taxon>Cytophagales</taxon>
        <taxon>Amoebophilaceae</taxon>
        <taxon>Candidatus Amoebophilus</taxon>
    </lineage>
</organism>
<comment type="similarity">
    <text evidence="1">Belongs to the glycosyltransferase 2 family.</text>
</comment>
<dbReference type="Proteomes" id="UP000001227">
    <property type="component" value="Chromosome"/>
</dbReference>
<proteinExistence type="inferred from homology"/>
<evidence type="ECO:0000313" key="5">
    <source>
        <dbReference type="EMBL" id="ACE06442.1"/>
    </source>
</evidence>